<comment type="caution">
    <text evidence="1">The sequence shown here is derived from an EMBL/GenBank/DDBJ whole genome shotgun (WGS) entry which is preliminary data.</text>
</comment>
<accession>A0ABV8L3U3</accession>
<proteinExistence type="predicted"/>
<sequence length="82" mass="8819">MIALTVPEIRCLLVAPVLPARHDARTRAWPRCAAADNTGHEGGDTLAEGHHTESLDAAVESAVRNLENGIVPTFDELCDCEQ</sequence>
<dbReference type="RefSeq" id="WP_378548847.1">
    <property type="nucleotide sequence ID" value="NZ_JBHSBA010000005.1"/>
</dbReference>
<name>A0ABV8L3U3_9NOCA</name>
<evidence type="ECO:0000313" key="1">
    <source>
        <dbReference type="EMBL" id="MFC4125196.1"/>
    </source>
</evidence>
<organism evidence="1 2">
    <name type="scientific">Nocardia rhizosphaerae</name>
    <dbReference type="NCBI Taxonomy" id="1691571"/>
    <lineage>
        <taxon>Bacteria</taxon>
        <taxon>Bacillati</taxon>
        <taxon>Actinomycetota</taxon>
        <taxon>Actinomycetes</taxon>
        <taxon>Mycobacteriales</taxon>
        <taxon>Nocardiaceae</taxon>
        <taxon>Nocardia</taxon>
    </lineage>
</organism>
<reference evidence="2" key="1">
    <citation type="journal article" date="2019" name="Int. J. Syst. Evol. Microbiol.">
        <title>The Global Catalogue of Microorganisms (GCM) 10K type strain sequencing project: providing services to taxonomists for standard genome sequencing and annotation.</title>
        <authorList>
            <consortium name="The Broad Institute Genomics Platform"/>
            <consortium name="The Broad Institute Genome Sequencing Center for Infectious Disease"/>
            <person name="Wu L."/>
            <person name="Ma J."/>
        </authorList>
    </citation>
    <scope>NUCLEOTIDE SEQUENCE [LARGE SCALE GENOMIC DNA]</scope>
    <source>
        <strain evidence="2">CGMCC 4.7204</strain>
    </source>
</reference>
<keyword evidence="2" id="KW-1185">Reference proteome</keyword>
<evidence type="ECO:0000313" key="2">
    <source>
        <dbReference type="Proteomes" id="UP001595767"/>
    </source>
</evidence>
<dbReference type="EMBL" id="JBHSBA010000005">
    <property type="protein sequence ID" value="MFC4125196.1"/>
    <property type="molecule type" value="Genomic_DNA"/>
</dbReference>
<protein>
    <submittedName>
        <fullName evidence="1">Uncharacterized protein</fullName>
    </submittedName>
</protein>
<gene>
    <name evidence="1" type="ORF">ACFOW8_09685</name>
</gene>
<dbReference type="Proteomes" id="UP001595767">
    <property type="component" value="Unassembled WGS sequence"/>
</dbReference>